<evidence type="ECO:0000256" key="1">
    <source>
        <dbReference type="SAM" id="MobiDB-lite"/>
    </source>
</evidence>
<sequence length="340" mass="37275">MNDPQAPATAAGPAVPPAPPPQPGWLLKAATCLVYSAMLAWAVYSSRPATMLDVAKLALGGAILLGLVLFVVLGLFSIGKRFRTPRNRLRIMLGAGVCLLAAVAGPLTERNHDNRQRDIANTEIRKAIDALRLQAGGGSGAPEDVPAIDPSPKATGPYGEMERAMKTIAGERLAQHRAYLQELKEIGLPKLFDARRLARDSGLIESRLILEQAEQLVPGYREQSMDVLNAMPALVRSLTIAEPEKDKILKALQDSRAASEEKLARVWDLETQILHEFGLMITLLDDNRQFWYADRDELMFGRDADLARFHQHQDAVNRLAGEQEQLATQSLAAMPQAPLR</sequence>
<dbReference type="EMBL" id="CP023270">
    <property type="protein sequence ID" value="AVJ28830.1"/>
    <property type="molecule type" value="Genomic_DNA"/>
</dbReference>
<feature type="transmembrane region" description="Helical" evidence="2">
    <location>
        <begin position="25"/>
        <end position="45"/>
    </location>
</feature>
<protein>
    <submittedName>
        <fullName evidence="3">Uncharacterized protein</fullName>
    </submittedName>
</protein>
<feature type="transmembrane region" description="Helical" evidence="2">
    <location>
        <begin position="91"/>
        <end position="108"/>
    </location>
</feature>
<name>A0A2S0I9W0_9BURK</name>
<feature type="region of interest" description="Disordered" evidence="1">
    <location>
        <begin position="136"/>
        <end position="157"/>
    </location>
</feature>
<dbReference type="RefSeq" id="WP_105239581.1">
    <property type="nucleotide sequence ID" value="NZ_CP023270.1"/>
</dbReference>
<evidence type="ECO:0000313" key="4">
    <source>
        <dbReference type="Proteomes" id="UP000239477"/>
    </source>
</evidence>
<dbReference type="AlphaFoldDB" id="A0A2S0I9W0"/>
<evidence type="ECO:0000313" key="3">
    <source>
        <dbReference type="EMBL" id="AVJ28830.1"/>
    </source>
</evidence>
<keyword evidence="2" id="KW-1133">Transmembrane helix</keyword>
<keyword evidence="4" id="KW-1185">Reference proteome</keyword>
<evidence type="ECO:0000256" key="2">
    <source>
        <dbReference type="SAM" id="Phobius"/>
    </source>
</evidence>
<reference evidence="3 4" key="1">
    <citation type="submission" date="2017-09" db="EMBL/GenBank/DDBJ databases">
        <title>Genomic, metabolic, and phenotypic characteristics of bacterial isolates from the natural microbiome of the model nematode Caenorhabditis elegans.</title>
        <authorList>
            <person name="Zimmermann J."/>
            <person name="Obeng N."/>
            <person name="Yang W."/>
            <person name="Obeng O."/>
            <person name="Kissoyan K."/>
            <person name="Pees B."/>
            <person name="Dirksen P."/>
            <person name="Hoppner M."/>
            <person name="Franke A."/>
            <person name="Rosenstiel P."/>
            <person name="Leippe M."/>
            <person name="Dierking K."/>
            <person name="Kaleta C."/>
            <person name="Schulenburg H."/>
        </authorList>
    </citation>
    <scope>NUCLEOTIDE SEQUENCE [LARGE SCALE GENOMIC DNA]</scope>
    <source>
        <strain evidence="3 4">MYb73</strain>
    </source>
</reference>
<accession>A0A2S0I9W0</accession>
<organism evidence="3 4">
    <name type="scientific">Achromobacter spanius</name>
    <dbReference type="NCBI Taxonomy" id="217203"/>
    <lineage>
        <taxon>Bacteria</taxon>
        <taxon>Pseudomonadati</taxon>
        <taxon>Pseudomonadota</taxon>
        <taxon>Betaproteobacteria</taxon>
        <taxon>Burkholderiales</taxon>
        <taxon>Alcaligenaceae</taxon>
        <taxon>Achromobacter</taxon>
    </lineage>
</organism>
<proteinExistence type="predicted"/>
<dbReference type="Proteomes" id="UP000239477">
    <property type="component" value="Chromosome"/>
</dbReference>
<gene>
    <name evidence="3" type="ORF">CLM73_17885</name>
</gene>
<feature type="transmembrane region" description="Helical" evidence="2">
    <location>
        <begin position="57"/>
        <end position="79"/>
    </location>
</feature>
<keyword evidence="2" id="KW-0472">Membrane</keyword>
<dbReference type="OrthoDB" id="8655309at2"/>
<keyword evidence="2" id="KW-0812">Transmembrane</keyword>